<accession>A0A3G6RYK5</accession>
<keyword evidence="1" id="KW-0433">Leucine-rich repeat</keyword>
<dbReference type="InterPro" id="IPR026444">
    <property type="entry name" value="Secre_tail"/>
</dbReference>
<dbReference type="AlphaFoldDB" id="A0A3G6RYK5"/>
<dbReference type="InterPro" id="IPR055353">
    <property type="entry name" value="DUF7619"/>
</dbReference>
<dbReference type="EMBL" id="CP033924">
    <property type="protein sequence ID" value="AZA81908.1"/>
    <property type="molecule type" value="Genomic_DNA"/>
</dbReference>
<name>A0A3G6RYK5_CHRLC</name>
<evidence type="ECO:0000313" key="7">
    <source>
        <dbReference type="EMBL" id="AZA81908.1"/>
    </source>
</evidence>
<evidence type="ECO:0000313" key="10">
    <source>
        <dbReference type="Proteomes" id="UP000279972"/>
    </source>
</evidence>
<feature type="chain" id="PRO_5044594189" evidence="4">
    <location>
        <begin position="21"/>
        <end position="1238"/>
    </location>
</feature>
<dbReference type="EMBL" id="PPEH01000001">
    <property type="protein sequence ID" value="PNW15758.1"/>
    <property type="molecule type" value="Genomic_DNA"/>
</dbReference>
<dbReference type="Pfam" id="PF18962">
    <property type="entry name" value="Por_Secre_tail"/>
    <property type="match status" value="1"/>
</dbReference>
<evidence type="ECO:0000259" key="5">
    <source>
        <dbReference type="Pfam" id="PF18962"/>
    </source>
</evidence>
<reference evidence="8 9" key="1">
    <citation type="submission" date="2018-01" db="EMBL/GenBank/DDBJ databases">
        <title>Draft genome sequences of Chryseobacterium lactis NCTC11390, Chryseobacterium oncorhynchi 701B-08, and Chryseobacterium viscerum 687B-08.</title>
        <authorList>
            <person name="Jeong J.-J."/>
            <person name="Lee Y.J."/>
            <person name="Park B."/>
            <person name="Choi I.-G."/>
            <person name="Kim K.D."/>
        </authorList>
    </citation>
    <scope>NUCLEOTIDE SEQUENCE [LARGE SCALE GENOMIC DNA]</scope>
    <source>
        <strain evidence="8 9">NCTC11390</strain>
    </source>
</reference>
<dbReference type="PANTHER" id="PTHR46652">
    <property type="entry name" value="LEUCINE-RICH REPEAT AND IQ DOMAIN-CONTAINING PROTEIN 1-RELATED"/>
    <property type="match status" value="1"/>
</dbReference>
<evidence type="ECO:0000256" key="2">
    <source>
        <dbReference type="ARBA" id="ARBA00022729"/>
    </source>
</evidence>
<keyword evidence="2 4" id="KW-0732">Signal</keyword>
<feature type="domain" description="DUF7619" evidence="6">
    <location>
        <begin position="1019"/>
        <end position="1146"/>
    </location>
</feature>
<dbReference type="InterPro" id="IPR032675">
    <property type="entry name" value="LRR_dom_sf"/>
</dbReference>
<evidence type="ECO:0000313" key="8">
    <source>
        <dbReference type="EMBL" id="PNW15758.1"/>
    </source>
</evidence>
<evidence type="ECO:0000256" key="4">
    <source>
        <dbReference type="SAM" id="SignalP"/>
    </source>
</evidence>
<dbReference type="PANTHER" id="PTHR46652:SF7">
    <property type="entry name" value="LEUCINE-RICH REPEAT AND IQ DOMAIN-CONTAINING PROTEIN 1"/>
    <property type="match status" value="1"/>
</dbReference>
<sequence>MKAKLFYLLVLFITSLGLKGQTVTFSDSNFKAKLLSASSGNTIAKDLNSNYFKIDANGDGEIQISEALQVSELNISFYGGNFSGTTISSINGIKSFSALKTFQLQIGNTSYYSGAVDVSNMSSLENVNLSIDFKGSSNHDINLQNCSALKTLDAGFIYASPGISFTGCTALTDIKLKGYHDLYGTAPVSLSNLNFGTITTLKSLYIENININTLSLQGCNALEELTLKEYFNNTVSNPLNLANLPGLKKLILNKYNITLDAHSCPNLTSITGGNITDLNVQDCANLVDLKVASFNNTMNVKNCTQLKTIFGIANCSTIDLSTSNLQSLDSITFLPIDCYQQQSTLLSSLNVQNCPNLRKISTYELKLTALDVSNLPKLESLQVLQCGSNRITSINASNCPLLNTFDIKGLYKVQSINLQNCSSLPTIILHDGNAYEGKYAISNINLTGCDQFNNLDIRNCSFTSLDLPTLPLLKKLDCSNNFLTDLNLMNLQSLESVVCGKNKLTTLAVNNLPNLVSFDYSDGYLASANFQNLPKLKNLSFSNNKLTSMVLNNLPLIEKLQCNNNLLTNLDLQNLPGIKNLDCSKNQLVTLVVDNLTGLEALTCSNNQLSSLNLTGNPSLGYLDCSYNNLTSLDATNLKVLPATTTYNVGILNCSHNQLQSLNIAGIHMSSIDFSYNNLSAVNLDNTSFDFYFDCSNNQLTTLDLSKYYYSDYAPTLETFNCSNNALTTMFLKNGINEFGSSPDFSNNPNLKYICSDDAELTKVQSLVSQYGYSNCSVSSYCSFTPGGAYNTITGTVRFDGNNNGCDPNDDVFENMKLKIDDGTTTGETFVKRDGTYSFFTQSGDFTVTAEPENPSLFTVNPASFTINSTAVNNTTSTQDLCVSKNANGKDLEIVVAPVTDARPGFDAVYKLMWRNKGNTTLSGTAVLNFDSTKMTFVSSSLPPTVSGSQIKFNVTNLKPYANTSSEITFRINAPTDASSPVNIGDVLNFTADISPISGDINPDDNNFSYKQTVVGSYDPNDIICLEGKNIPLPMVGKYLHYMVNFENTGTASATNIVVEMDINPDDYEVASLQLQNTSHLSYTKMTGNKAEFIMKDINLQAGAHGNLLLKIKSKNNLVLGDRVINKANIYFDYNYPVITNEAITTIGENGTLSTSDNINNRSTATIFPNPTKGDVNINTDSKILSVEIYDGQGRIIQKHAGINSLSTKIAIRSTISGIYIFKIITEKETLIKKVIKN</sequence>
<dbReference type="InterPro" id="IPR050836">
    <property type="entry name" value="SDS22/Internalin_LRR"/>
</dbReference>
<reference evidence="7 10" key="2">
    <citation type="submission" date="2018-11" db="EMBL/GenBank/DDBJ databases">
        <title>Proposal to divide the Flavobacteriaceae and reorganize its genera based on Amino Acid Identity values calculated from whole genome sequences.</title>
        <authorList>
            <person name="Nicholson A.C."/>
            <person name="Gulvik C.A."/>
            <person name="Whitney A.M."/>
            <person name="Humrighouse B.W."/>
            <person name="Bell M."/>
            <person name="Holmes B."/>
            <person name="Steigerwalt A.G."/>
            <person name="Villarma A."/>
            <person name="Sheth M."/>
            <person name="Batra D."/>
            <person name="Pryor J."/>
            <person name="Bernardet J.-F."/>
            <person name="Hugo C."/>
            <person name="Kampfer P."/>
            <person name="Newman J."/>
            <person name="McQuiston J.R."/>
        </authorList>
    </citation>
    <scope>NUCLEOTIDE SEQUENCE [LARGE SCALE GENOMIC DNA]</scope>
    <source>
        <strain evidence="7 10">KC_1864</strain>
    </source>
</reference>
<evidence type="ECO:0000256" key="3">
    <source>
        <dbReference type="ARBA" id="ARBA00022737"/>
    </source>
</evidence>
<dbReference type="SUPFAM" id="SSF52058">
    <property type="entry name" value="L domain-like"/>
    <property type="match status" value="1"/>
</dbReference>
<dbReference type="SUPFAM" id="SSF52047">
    <property type="entry name" value="RNI-like"/>
    <property type="match status" value="2"/>
</dbReference>
<dbReference type="KEGG" id="clac:EG342_08265"/>
<evidence type="ECO:0000313" key="9">
    <source>
        <dbReference type="Proteomes" id="UP000236262"/>
    </source>
</evidence>
<keyword evidence="10" id="KW-1185">Reference proteome</keyword>
<dbReference type="RefSeq" id="WP_103289230.1">
    <property type="nucleotide sequence ID" value="NZ_CP033924.1"/>
</dbReference>
<protein>
    <submittedName>
        <fullName evidence="7">T9SS C-terminal target domain-containing protein</fullName>
    </submittedName>
</protein>
<evidence type="ECO:0000259" key="6">
    <source>
        <dbReference type="Pfam" id="PF24595"/>
    </source>
</evidence>
<proteinExistence type="predicted"/>
<organism evidence="8 9">
    <name type="scientific">Chryseobacterium lactis</name>
    <dbReference type="NCBI Taxonomy" id="1241981"/>
    <lineage>
        <taxon>Bacteria</taxon>
        <taxon>Pseudomonadati</taxon>
        <taxon>Bacteroidota</taxon>
        <taxon>Flavobacteriia</taxon>
        <taxon>Flavobacteriales</taxon>
        <taxon>Weeksellaceae</taxon>
        <taxon>Chryseobacterium group</taxon>
        <taxon>Chryseobacterium</taxon>
    </lineage>
</organism>
<dbReference type="NCBIfam" id="TIGR04183">
    <property type="entry name" value="Por_Secre_tail"/>
    <property type="match status" value="1"/>
</dbReference>
<feature type="domain" description="Secretion system C-terminal sorting" evidence="5">
    <location>
        <begin position="1167"/>
        <end position="1236"/>
    </location>
</feature>
<evidence type="ECO:0000256" key="1">
    <source>
        <dbReference type="ARBA" id="ARBA00022614"/>
    </source>
</evidence>
<gene>
    <name evidence="8" type="ORF">C1637_04875</name>
    <name evidence="7" type="ORF">EG342_08265</name>
</gene>
<dbReference type="Gene3D" id="3.80.10.10">
    <property type="entry name" value="Ribonuclease Inhibitor"/>
    <property type="match status" value="3"/>
</dbReference>
<dbReference type="Proteomes" id="UP000279972">
    <property type="component" value="Chromosome"/>
</dbReference>
<feature type="signal peptide" evidence="4">
    <location>
        <begin position="1"/>
        <end position="20"/>
    </location>
</feature>
<dbReference type="OrthoDB" id="1110367at2"/>
<dbReference type="Proteomes" id="UP000236262">
    <property type="component" value="Unassembled WGS sequence"/>
</dbReference>
<keyword evidence="3" id="KW-0677">Repeat</keyword>
<dbReference type="Pfam" id="PF24595">
    <property type="entry name" value="DUF7619"/>
    <property type="match status" value="1"/>
</dbReference>